<evidence type="ECO:0000313" key="1">
    <source>
        <dbReference type="EMBL" id="KAJ3815575.1"/>
    </source>
</evidence>
<dbReference type="EMBL" id="MU794948">
    <property type="protein sequence ID" value="KAJ3815575.1"/>
    <property type="molecule type" value="Genomic_DNA"/>
</dbReference>
<name>A0ACC1UEW1_9AGAR</name>
<accession>A0ACC1UEW1</accession>
<comment type="caution">
    <text evidence="1">The sequence shown here is derived from an EMBL/GenBank/DDBJ whole genome shotgun (WGS) entry which is preliminary data.</text>
</comment>
<evidence type="ECO:0000313" key="2">
    <source>
        <dbReference type="Proteomes" id="UP001163835"/>
    </source>
</evidence>
<protein>
    <submittedName>
        <fullName evidence="1">Uncharacterized protein</fullName>
    </submittedName>
</protein>
<gene>
    <name evidence="1" type="ORF">F5876DRAFT_71934</name>
</gene>
<keyword evidence="2" id="KW-1185">Reference proteome</keyword>
<sequence length="493" mass="53937">MFPSRGSNFDKQLSSPSSPPSLSPSTSPVPNFASTTYVGPPPLIPTIIPSSNTSISSPGAPIRRPPLPTTLPSFPGSGTSSPSVKTPLASPNLATYRAPEELVNSDNGNYFAGPSTSALAPVSEQAVEAHDEDDDTETLDGHEVNEGENSTLPLIPDHGEMDEEIRTYFQEEATDGSEEGKSDTELELVIDLPEPEAGNSEQHEEPHVVDPQDGNEVAGAEVDEDEEDDEEEDEEGEDEIAEEFQARPQLREGAAVAFNAGGRRAIQLDANGDQNAHPIRDILKRAALVQLRKICISGIIYTFVVVCIVFSVAVLLFLGQKLLLPIRWKTREPLSNISIDLLFLNVALPYTMTYFHATATTSYFFGLRRNTLRKKFSLSRIVYGSSKDASILVEDYDGSFRRVPNTDDLAIPWDIPATVAVTATGKPVNEEAMILMTQQDMETVQTKHSIRQDFTAVYISPYFRYRMILFVSILWTFGALCLGTSVTLPILIG</sequence>
<proteinExistence type="predicted"/>
<dbReference type="Proteomes" id="UP001163835">
    <property type="component" value="Unassembled WGS sequence"/>
</dbReference>
<reference evidence="1" key="1">
    <citation type="submission" date="2022-09" db="EMBL/GenBank/DDBJ databases">
        <title>A Global Phylogenomic Analysis of the Shiitake Genus Lentinula.</title>
        <authorList>
            <consortium name="DOE Joint Genome Institute"/>
            <person name="Sierra-Patev S."/>
            <person name="Min B."/>
            <person name="Naranjo-Ortiz M."/>
            <person name="Looney B."/>
            <person name="Konkel Z."/>
            <person name="Slot J.C."/>
            <person name="Sakamoto Y."/>
            <person name="Steenwyk J.L."/>
            <person name="Rokas A."/>
            <person name="Carro J."/>
            <person name="Camarero S."/>
            <person name="Ferreira P."/>
            <person name="Molpeceres G."/>
            <person name="Ruiz-Duenas F.J."/>
            <person name="Serrano A."/>
            <person name="Henrissat B."/>
            <person name="Drula E."/>
            <person name="Hughes K.W."/>
            <person name="Mata J.L."/>
            <person name="Ishikawa N.K."/>
            <person name="Vargas-Isla R."/>
            <person name="Ushijima S."/>
            <person name="Smith C.A."/>
            <person name="Ahrendt S."/>
            <person name="Andreopoulos W."/>
            <person name="He G."/>
            <person name="Labutti K."/>
            <person name="Lipzen A."/>
            <person name="Ng V."/>
            <person name="Riley R."/>
            <person name="Sandor L."/>
            <person name="Barry K."/>
            <person name="Martinez A.T."/>
            <person name="Xiao Y."/>
            <person name="Gibbons J.G."/>
            <person name="Terashima K."/>
            <person name="Grigoriev I.V."/>
            <person name="Hibbett D.S."/>
        </authorList>
    </citation>
    <scope>NUCLEOTIDE SEQUENCE</scope>
    <source>
        <strain evidence="1">TMI1499</strain>
    </source>
</reference>
<organism evidence="1 2">
    <name type="scientific">Lentinula aff. lateritia</name>
    <dbReference type="NCBI Taxonomy" id="2804960"/>
    <lineage>
        <taxon>Eukaryota</taxon>
        <taxon>Fungi</taxon>
        <taxon>Dikarya</taxon>
        <taxon>Basidiomycota</taxon>
        <taxon>Agaricomycotina</taxon>
        <taxon>Agaricomycetes</taxon>
        <taxon>Agaricomycetidae</taxon>
        <taxon>Agaricales</taxon>
        <taxon>Marasmiineae</taxon>
        <taxon>Omphalotaceae</taxon>
        <taxon>Lentinula</taxon>
    </lineage>
</organism>